<sequence length="203" mass="22274">MSKKNRNNNQPQAQNNVVAIEPTLKDIERNAIAEAEAKARAAAAEKAEHLAAMRAKYPMRGLNGADLFVVLGLLGKLNIKDELVGMFADQLKSGAELQKARLLDHKEKDLNQGQQIAKTIRMIDENVDVQLRGIDLAGQIFEKVVENIALVQNELNEFLASLLGRTAAEVATLPLGDYFFVLKELFSSDDIKTVFKSASSLLG</sequence>
<keyword evidence="3" id="KW-1185">Reference proteome</keyword>
<feature type="coiled-coil region" evidence="1">
    <location>
        <begin position="25"/>
        <end position="52"/>
    </location>
</feature>
<dbReference type="RefSeq" id="YP_009140401.1">
    <property type="nucleotide sequence ID" value="NC_027120.1"/>
</dbReference>
<name>D3W0E5_9CAUD</name>
<proteinExistence type="predicted"/>
<evidence type="ECO:0000313" key="3">
    <source>
        <dbReference type="Proteomes" id="UP000207683"/>
    </source>
</evidence>
<organism evidence="2 3">
    <name type="scientific">Lactococcus phage 1358</name>
    <dbReference type="NCBI Taxonomy" id="741942"/>
    <lineage>
        <taxon>Viruses</taxon>
        <taxon>Duplodnaviria</taxon>
        <taxon>Heunggongvirae</taxon>
        <taxon>Uroviricota</taxon>
        <taxon>Caudoviricetes</taxon>
        <taxon>Whiteheadvirus</taxon>
        <taxon>Whiteheadvirus wv1358</taxon>
    </lineage>
</organism>
<reference evidence="2 3" key="1">
    <citation type="journal article" date="2010" name="Appl. Environ. Microbiol.">
        <title>Genome organization and characterization of the virulent lactococcal phage 1358 and its similarities to Listeria phages.</title>
        <authorList>
            <person name="Dupuis M.E."/>
            <person name="Moineau S."/>
        </authorList>
    </citation>
    <scope>NUCLEOTIDE SEQUENCE [LARGE SCALE GENOMIC DNA]</scope>
</reference>
<protein>
    <submittedName>
        <fullName evidence="2">Uncharacterized protein</fullName>
    </submittedName>
</protein>
<dbReference type="EMBL" id="GQ403788">
    <property type="protein sequence ID" value="ADD25711.1"/>
    <property type="molecule type" value="Genomic_DNA"/>
</dbReference>
<dbReference type="KEGG" id="vg:24366515"/>
<dbReference type="GeneID" id="24366515"/>
<keyword evidence="1" id="KW-0175">Coiled coil</keyword>
<evidence type="ECO:0000256" key="1">
    <source>
        <dbReference type="SAM" id="Coils"/>
    </source>
</evidence>
<evidence type="ECO:0000313" key="2">
    <source>
        <dbReference type="EMBL" id="ADD25711.1"/>
    </source>
</evidence>
<dbReference type="Proteomes" id="UP000207683">
    <property type="component" value="Segment"/>
</dbReference>
<accession>D3W0E5</accession>